<keyword evidence="10 15" id="KW-0798">TonB box</keyword>
<feature type="signal peptide" evidence="16">
    <location>
        <begin position="1"/>
        <end position="20"/>
    </location>
</feature>
<keyword evidence="4 14" id="KW-1134">Transmembrane beta strand</keyword>
<dbReference type="InterPro" id="IPR010105">
    <property type="entry name" value="TonB_sidphr_rcpt"/>
</dbReference>
<evidence type="ECO:0000256" key="13">
    <source>
        <dbReference type="ARBA" id="ARBA00023237"/>
    </source>
</evidence>
<accession>A0ABW3BR32</accession>
<sequence>MKKSIQFILFVLLFCSQLSAQETKSIQGKVMTISKQPIEGVTVMVDNSKKYDISDANGNFKISDLVPGFYKLIISHIGYKTDFVKFEVKKQTILELPIIYLQEADNELQEVFISGSIFNKTPNAAKSGIKPLDLPQSVAVISNLTLENQMVQSLGDILKNANGVYVMGTTGGYQEEIASRGYSLGSNNTFKNGVRYFNGMTVETSGLESVEILKGSAAILFGNVEAGGILNLITKKPRFDFGGEIDVTLGSFNLIKPTFDVYGAVNESKTTAFRLNGSYTSADSFRRYVSSETFYFNPSLLFKLSDKTSLLVEADYTNDHRTPDFGAGIINYQIVDMPRNQFVGVKWGYYDAEQLSATTTLNHQISDDWALTFINSFRHYNTDLFTNARPNSGGSTVQEDGTWQRNLQKRDYNDNYILNQLDLKGLFNTGALKHQLLIGADVENYSTKDTRYFALTAANNNGQAYYDEINIFNPDYDNFSNDIPVLNKDRLTTTPVSRFGIYIQDLIEINNYLKLLAGVRYTYQDTKSDVYTYSSQTTAVTNLYDDAFTPRFGIIIQPTEHMSIFGSYANSFETNTGIDISGKALEPSLIDQFEVGVKNEFLNSKLFLNVTGYIINNSNLAQTSFANGNTDSNIKEMAGATESIGVEIDFTAYPVTGLRLMAGYSFNEMTYTKSNTYVVGSLLRYNPKHTANFSANYDIETGSLKGLNLGILSTYFGERFAGRSFLITSPNSGRQLIPLSDYFQLDATVRYQFNPKLGVSAKLANITNVLNYNIHDDNSVNPIAPRNYTVSVNYKF</sequence>
<dbReference type="Pfam" id="PF07715">
    <property type="entry name" value="Plug"/>
    <property type="match status" value="1"/>
</dbReference>
<evidence type="ECO:0000256" key="16">
    <source>
        <dbReference type="SAM" id="SignalP"/>
    </source>
</evidence>
<protein>
    <submittedName>
        <fullName evidence="19">TonB-dependent siderophore receptor</fullName>
    </submittedName>
</protein>
<dbReference type="NCBIfam" id="TIGR01783">
    <property type="entry name" value="TonB-siderophor"/>
    <property type="match status" value="1"/>
</dbReference>
<keyword evidence="9" id="KW-0406">Ion transport</keyword>
<keyword evidence="7 16" id="KW-0732">Signal</keyword>
<keyword evidence="3 14" id="KW-0813">Transport</keyword>
<dbReference type="Proteomes" id="UP001597011">
    <property type="component" value="Unassembled WGS sequence"/>
</dbReference>
<keyword evidence="13 14" id="KW-0998">Cell outer membrane</keyword>
<organism evidence="19 20">
    <name type="scientific">Mariniflexile aquimaris</name>
    <dbReference type="NCBI Taxonomy" id="881009"/>
    <lineage>
        <taxon>Bacteria</taxon>
        <taxon>Pseudomonadati</taxon>
        <taxon>Bacteroidota</taxon>
        <taxon>Flavobacteriia</taxon>
        <taxon>Flavobacteriales</taxon>
        <taxon>Flavobacteriaceae</taxon>
        <taxon>Mariniflexile</taxon>
    </lineage>
</organism>
<keyword evidence="12 19" id="KW-0675">Receptor</keyword>
<dbReference type="InterPro" id="IPR039426">
    <property type="entry name" value="TonB-dep_rcpt-like"/>
</dbReference>
<evidence type="ECO:0000256" key="3">
    <source>
        <dbReference type="ARBA" id="ARBA00022448"/>
    </source>
</evidence>
<evidence type="ECO:0000259" key="18">
    <source>
        <dbReference type="Pfam" id="PF07715"/>
    </source>
</evidence>
<evidence type="ECO:0000256" key="14">
    <source>
        <dbReference type="PROSITE-ProRule" id="PRU01360"/>
    </source>
</evidence>
<keyword evidence="5" id="KW-0410">Iron transport</keyword>
<dbReference type="InterPro" id="IPR012910">
    <property type="entry name" value="Plug_dom"/>
</dbReference>
<reference evidence="20" key="1">
    <citation type="journal article" date="2019" name="Int. J. Syst. Evol. Microbiol.">
        <title>The Global Catalogue of Microorganisms (GCM) 10K type strain sequencing project: providing services to taxonomists for standard genome sequencing and annotation.</title>
        <authorList>
            <consortium name="The Broad Institute Genomics Platform"/>
            <consortium name="The Broad Institute Genome Sequencing Center for Infectious Disease"/>
            <person name="Wu L."/>
            <person name="Ma J."/>
        </authorList>
    </citation>
    <scope>NUCLEOTIDE SEQUENCE [LARGE SCALE GENOMIC DNA]</scope>
    <source>
        <strain evidence="20">CCUG 60529</strain>
    </source>
</reference>
<dbReference type="InterPro" id="IPR037066">
    <property type="entry name" value="Plug_dom_sf"/>
</dbReference>
<comment type="subcellular location">
    <subcellularLocation>
        <location evidence="1 14">Cell outer membrane</location>
        <topology evidence="1 14">Multi-pass membrane protein</topology>
    </subcellularLocation>
</comment>
<dbReference type="SUPFAM" id="SSF56935">
    <property type="entry name" value="Porins"/>
    <property type="match status" value="1"/>
</dbReference>
<evidence type="ECO:0000256" key="11">
    <source>
        <dbReference type="ARBA" id="ARBA00023136"/>
    </source>
</evidence>
<dbReference type="SUPFAM" id="SSF49464">
    <property type="entry name" value="Carboxypeptidase regulatory domain-like"/>
    <property type="match status" value="1"/>
</dbReference>
<proteinExistence type="inferred from homology"/>
<dbReference type="InterPro" id="IPR036942">
    <property type="entry name" value="Beta-barrel_TonB_sf"/>
</dbReference>
<evidence type="ECO:0000256" key="4">
    <source>
        <dbReference type="ARBA" id="ARBA00022452"/>
    </source>
</evidence>
<feature type="chain" id="PRO_5045418551" evidence="16">
    <location>
        <begin position="21"/>
        <end position="796"/>
    </location>
</feature>
<evidence type="ECO:0000256" key="1">
    <source>
        <dbReference type="ARBA" id="ARBA00004571"/>
    </source>
</evidence>
<feature type="domain" description="TonB-dependent receptor-like beta-barrel" evidence="17">
    <location>
        <begin position="298"/>
        <end position="766"/>
    </location>
</feature>
<evidence type="ECO:0000259" key="17">
    <source>
        <dbReference type="Pfam" id="PF00593"/>
    </source>
</evidence>
<dbReference type="Gene3D" id="2.60.40.1120">
    <property type="entry name" value="Carboxypeptidase-like, regulatory domain"/>
    <property type="match status" value="1"/>
</dbReference>
<dbReference type="Gene3D" id="2.170.130.10">
    <property type="entry name" value="TonB-dependent receptor, plug domain"/>
    <property type="match status" value="1"/>
</dbReference>
<evidence type="ECO:0000256" key="10">
    <source>
        <dbReference type="ARBA" id="ARBA00023077"/>
    </source>
</evidence>
<evidence type="ECO:0000256" key="12">
    <source>
        <dbReference type="ARBA" id="ARBA00023170"/>
    </source>
</evidence>
<dbReference type="Pfam" id="PF00593">
    <property type="entry name" value="TonB_dep_Rec_b-barrel"/>
    <property type="match status" value="1"/>
</dbReference>
<dbReference type="PANTHER" id="PTHR32552">
    <property type="entry name" value="FERRICHROME IRON RECEPTOR-RELATED"/>
    <property type="match status" value="1"/>
</dbReference>
<evidence type="ECO:0000256" key="15">
    <source>
        <dbReference type="RuleBase" id="RU003357"/>
    </source>
</evidence>
<evidence type="ECO:0000256" key="8">
    <source>
        <dbReference type="ARBA" id="ARBA00023004"/>
    </source>
</evidence>
<comment type="similarity">
    <text evidence="2 14 15">Belongs to the TonB-dependent receptor family.</text>
</comment>
<dbReference type="CDD" id="cd01347">
    <property type="entry name" value="ligand_gated_channel"/>
    <property type="match status" value="1"/>
</dbReference>
<keyword evidence="20" id="KW-1185">Reference proteome</keyword>
<dbReference type="Gene3D" id="2.40.170.20">
    <property type="entry name" value="TonB-dependent receptor, beta-barrel domain"/>
    <property type="match status" value="1"/>
</dbReference>
<dbReference type="EMBL" id="JBHTIB010000008">
    <property type="protein sequence ID" value="MFD0835127.1"/>
    <property type="molecule type" value="Genomic_DNA"/>
</dbReference>
<evidence type="ECO:0000313" key="20">
    <source>
        <dbReference type="Proteomes" id="UP001597011"/>
    </source>
</evidence>
<gene>
    <name evidence="19" type="ORF">ACFQ0I_05085</name>
</gene>
<evidence type="ECO:0000256" key="6">
    <source>
        <dbReference type="ARBA" id="ARBA00022692"/>
    </source>
</evidence>
<dbReference type="InterPro" id="IPR000531">
    <property type="entry name" value="Beta-barrel_TonB"/>
</dbReference>
<evidence type="ECO:0000256" key="2">
    <source>
        <dbReference type="ARBA" id="ARBA00009810"/>
    </source>
</evidence>
<keyword evidence="8" id="KW-0408">Iron</keyword>
<evidence type="ECO:0000313" key="19">
    <source>
        <dbReference type="EMBL" id="MFD0835127.1"/>
    </source>
</evidence>
<keyword evidence="6 14" id="KW-0812">Transmembrane</keyword>
<evidence type="ECO:0000256" key="5">
    <source>
        <dbReference type="ARBA" id="ARBA00022496"/>
    </source>
</evidence>
<keyword evidence="11 14" id="KW-0472">Membrane</keyword>
<evidence type="ECO:0000256" key="9">
    <source>
        <dbReference type="ARBA" id="ARBA00023065"/>
    </source>
</evidence>
<dbReference type="RefSeq" id="WP_379940015.1">
    <property type="nucleotide sequence ID" value="NZ_JBHTIB010000008.1"/>
</dbReference>
<name>A0ABW3BR32_9FLAO</name>
<dbReference type="PANTHER" id="PTHR32552:SF68">
    <property type="entry name" value="FERRICHROME OUTER MEMBRANE TRANSPORTER_PHAGE RECEPTOR"/>
    <property type="match status" value="1"/>
</dbReference>
<feature type="domain" description="TonB-dependent receptor plug" evidence="18">
    <location>
        <begin position="132"/>
        <end position="229"/>
    </location>
</feature>
<comment type="caution">
    <text evidence="19">The sequence shown here is derived from an EMBL/GenBank/DDBJ whole genome shotgun (WGS) entry which is preliminary data.</text>
</comment>
<dbReference type="InterPro" id="IPR008969">
    <property type="entry name" value="CarboxyPept-like_regulatory"/>
</dbReference>
<dbReference type="PROSITE" id="PS52016">
    <property type="entry name" value="TONB_DEPENDENT_REC_3"/>
    <property type="match status" value="1"/>
</dbReference>
<evidence type="ECO:0000256" key="7">
    <source>
        <dbReference type="ARBA" id="ARBA00022729"/>
    </source>
</evidence>
<dbReference type="Pfam" id="PF13715">
    <property type="entry name" value="CarbopepD_reg_2"/>
    <property type="match status" value="1"/>
</dbReference>